<dbReference type="AlphaFoldDB" id="A0A935N268"/>
<evidence type="ECO:0000313" key="2">
    <source>
        <dbReference type="Proteomes" id="UP000739411"/>
    </source>
</evidence>
<organism evidence="1 2">
    <name type="scientific">Candidatus Dechloromonas phosphorivorans</name>
    <dbReference type="NCBI Taxonomy" id="2899244"/>
    <lineage>
        <taxon>Bacteria</taxon>
        <taxon>Pseudomonadati</taxon>
        <taxon>Pseudomonadota</taxon>
        <taxon>Betaproteobacteria</taxon>
        <taxon>Rhodocyclales</taxon>
        <taxon>Azonexaceae</taxon>
        <taxon>Dechloromonas</taxon>
    </lineage>
</organism>
<comment type="caution">
    <text evidence="1">The sequence shown here is derived from an EMBL/GenBank/DDBJ whole genome shotgun (WGS) entry which is preliminary data.</text>
</comment>
<reference evidence="1 2" key="1">
    <citation type="submission" date="2020-10" db="EMBL/GenBank/DDBJ databases">
        <title>Connecting structure to function with the recovery of over 1000 high-quality activated sludge metagenome-assembled genomes encoding full-length rRNA genes using long-read sequencing.</title>
        <authorList>
            <person name="Singleton C.M."/>
            <person name="Petriglieri F."/>
            <person name="Kristensen J.M."/>
            <person name="Kirkegaard R.H."/>
            <person name="Michaelsen T.Y."/>
            <person name="Andersen M.H."/>
            <person name="Karst S.M."/>
            <person name="Dueholm M.S."/>
            <person name="Nielsen P.H."/>
            <person name="Albertsen M."/>
        </authorList>
    </citation>
    <scope>NUCLEOTIDE SEQUENCE [LARGE SCALE GENOMIC DNA]</scope>
    <source>
        <strain evidence="1">EsbW_18-Q3-R4-48_BATAC.463</strain>
    </source>
</reference>
<gene>
    <name evidence="1" type="ORF">IPJ38_15100</name>
</gene>
<name>A0A935N268_9RHOO</name>
<dbReference type="Proteomes" id="UP000739411">
    <property type="component" value="Unassembled WGS sequence"/>
</dbReference>
<evidence type="ECO:0000313" key="1">
    <source>
        <dbReference type="EMBL" id="MBK7416225.1"/>
    </source>
</evidence>
<dbReference type="EMBL" id="JADJMS010000036">
    <property type="protein sequence ID" value="MBK7416225.1"/>
    <property type="molecule type" value="Genomic_DNA"/>
</dbReference>
<proteinExistence type="predicted"/>
<sequence>MKAIAEADNALERSTAQCIFGPISIARRFDSEAVNKILTNININNIKPNIPLSPKTSKYALCAARKFTGE</sequence>
<accession>A0A935N268</accession>
<protein>
    <submittedName>
        <fullName evidence="1">Uncharacterized protein</fullName>
    </submittedName>
</protein>